<dbReference type="CDD" id="cd00090">
    <property type="entry name" value="HTH_ARSR"/>
    <property type="match status" value="1"/>
</dbReference>
<dbReference type="PROSITE" id="PS51078">
    <property type="entry name" value="ICLR_ED"/>
    <property type="match status" value="1"/>
</dbReference>
<keyword evidence="1" id="KW-0805">Transcription regulation</keyword>
<dbReference type="InterPro" id="IPR036390">
    <property type="entry name" value="WH_DNA-bd_sf"/>
</dbReference>
<dbReference type="InterPro" id="IPR029016">
    <property type="entry name" value="GAF-like_dom_sf"/>
</dbReference>
<dbReference type="PANTHER" id="PTHR30136:SF24">
    <property type="entry name" value="HTH-TYPE TRANSCRIPTIONAL REPRESSOR ALLR"/>
    <property type="match status" value="1"/>
</dbReference>
<evidence type="ECO:0000313" key="7">
    <source>
        <dbReference type="Proteomes" id="UP000255230"/>
    </source>
</evidence>
<evidence type="ECO:0000256" key="5">
    <source>
        <dbReference type="ARBA" id="ARBA00042627"/>
    </source>
</evidence>
<dbReference type="GO" id="GO:0003700">
    <property type="term" value="F:DNA-binding transcription factor activity"/>
    <property type="evidence" value="ECO:0007669"/>
    <property type="project" value="TreeGrafter"/>
</dbReference>
<dbReference type="Pfam" id="PF09339">
    <property type="entry name" value="HTH_IclR"/>
    <property type="match status" value="1"/>
</dbReference>
<organism evidence="6 7">
    <name type="scientific">Faucicola osloensis</name>
    <name type="common">Moraxella osloensis</name>
    <dbReference type="NCBI Taxonomy" id="34062"/>
    <lineage>
        <taxon>Bacteria</taxon>
        <taxon>Pseudomonadati</taxon>
        <taxon>Pseudomonadota</taxon>
        <taxon>Gammaproteobacteria</taxon>
        <taxon>Moraxellales</taxon>
        <taxon>Moraxellaceae</taxon>
        <taxon>Faucicola</taxon>
    </lineage>
</organism>
<dbReference type="SMART" id="SM00346">
    <property type="entry name" value="HTH_ICLR"/>
    <property type="match status" value="1"/>
</dbReference>
<dbReference type="KEGG" id="mos:AXE82_00530"/>
<gene>
    <name evidence="6" type="primary">iclR</name>
    <name evidence="6" type="ORF">NCTC10465_01367</name>
</gene>
<dbReference type="PANTHER" id="PTHR30136">
    <property type="entry name" value="HELIX-TURN-HELIX TRANSCRIPTIONAL REGULATOR, ICLR FAMILY"/>
    <property type="match status" value="1"/>
</dbReference>
<dbReference type="GeneID" id="35777952"/>
<evidence type="ECO:0000256" key="4">
    <source>
        <dbReference type="ARBA" id="ARBA00040379"/>
    </source>
</evidence>
<keyword evidence="2" id="KW-0238">DNA-binding</keyword>
<evidence type="ECO:0000256" key="3">
    <source>
        <dbReference type="ARBA" id="ARBA00023163"/>
    </source>
</evidence>
<sequence>MARVSSITRVLKIIEAVSAAQRPLSPLDLSEILDIPKPTMHRLIQQLQEEGFVRVDINGTIVPASRTRHMAIHLWQSQQVAIQRFAILQRLVDKIGETCGMAVPYYVNMVYTDRVPCPSALQVYMPTDSQAPIWCTAAGKIYLSTLTKDDRVTLLKNLSLTAITPATITDRDALNQSLEQVAKLRYAISDEEYIAQAVSIAVAINDTQGRYIGSLYTTAPKTRKSLEDLIGFVPDMQKAADDIRDAFFGEI</sequence>
<dbReference type="EMBL" id="UGPY01000001">
    <property type="protein sequence ID" value="STY97583.1"/>
    <property type="molecule type" value="Genomic_DNA"/>
</dbReference>
<dbReference type="InterPro" id="IPR005471">
    <property type="entry name" value="Tscrpt_reg_IclR_N"/>
</dbReference>
<dbReference type="InterPro" id="IPR011991">
    <property type="entry name" value="ArsR-like_HTH"/>
</dbReference>
<dbReference type="OrthoDB" id="9807558at2"/>
<accession>A0A0X8K4L9</accession>
<keyword evidence="7" id="KW-1185">Reference proteome</keyword>
<evidence type="ECO:0000256" key="2">
    <source>
        <dbReference type="ARBA" id="ARBA00023125"/>
    </source>
</evidence>
<dbReference type="InterPro" id="IPR036388">
    <property type="entry name" value="WH-like_DNA-bd_sf"/>
</dbReference>
<keyword evidence="3" id="KW-0804">Transcription</keyword>
<dbReference type="Gene3D" id="1.10.10.10">
    <property type="entry name" value="Winged helix-like DNA-binding domain superfamily/Winged helix DNA-binding domain"/>
    <property type="match status" value="1"/>
</dbReference>
<proteinExistence type="predicted"/>
<evidence type="ECO:0000313" key="6">
    <source>
        <dbReference type="EMBL" id="STY97583.1"/>
    </source>
</evidence>
<dbReference type="AlphaFoldDB" id="A0A0X8K4L9"/>
<evidence type="ECO:0000256" key="1">
    <source>
        <dbReference type="ARBA" id="ARBA00023015"/>
    </source>
</evidence>
<dbReference type="Pfam" id="PF01614">
    <property type="entry name" value="IclR_C"/>
    <property type="match status" value="1"/>
</dbReference>
<dbReference type="SUPFAM" id="SSF46785">
    <property type="entry name" value="Winged helix' DNA-binding domain"/>
    <property type="match status" value="1"/>
</dbReference>
<dbReference type="InterPro" id="IPR050707">
    <property type="entry name" value="HTH_MetabolicPath_Reg"/>
</dbReference>
<dbReference type="Proteomes" id="UP000255230">
    <property type="component" value="Unassembled WGS sequence"/>
</dbReference>
<dbReference type="GO" id="GO:0003677">
    <property type="term" value="F:DNA binding"/>
    <property type="evidence" value="ECO:0007669"/>
    <property type="project" value="UniProtKB-KW"/>
</dbReference>
<dbReference type="Gene3D" id="3.30.450.40">
    <property type="match status" value="1"/>
</dbReference>
<dbReference type="SUPFAM" id="SSF55781">
    <property type="entry name" value="GAF domain-like"/>
    <property type="match status" value="1"/>
</dbReference>
<dbReference type="GO" id="GO:0045892">
    <property type="term" value="P:negative regulation of DNA-templated transcription"/>
    <property type="evidence" value="ECO:0007669"/>
    <property type="project" value="TreeGrafter"/>
</dbReference>
<protein>
    <recommendedName>
        <fullName evidence="4">HTH-type transcriptional repressor AllR</fullName>
    </recommendedName>
    <alternativeName>
        <fullName evidence="5">Negative regulator of allantoin and glyoxylate utilization operons</fullName>
    </alternativeName>
</protein>
<dbReference type="PROSITE" id="PS51077">
    <property type="entry name" value="HTH_ICLR"/>
    <property type="match status" value="1"/>
</dbReference>
<dbReference type="RefSeq" id="WP_062330228.1">
    <property type="nucleotide sequence ID" value="NZ_CBCRZU010000001.1"/>
</dbReference>
<name>A0A0X8K4L9_FAUOS</name>
<dbReference type="InterPro" id="IPR014757">
    <property type="entry name" value="Tscrpt_reg_IclR_C"/>
</dbReference>
<reference evidence="6 7" key="1">
    <citation type="submission" date="2018-06" db="EMBL/GenBank/DDBJ databases">
        <authorList>
            <consortium name="Pathogen Informatics"/>
            <person name="Doyle S."/>
        </authorList>
    </citation>
    <scope>NUCLEOTIDE SEQUENCE [LARGE SCALE GENOMIC DNA]</scope>
    <source>
        <strain evidence="6 7">NCTC10465</strain>
    </source>
</reference>